<dbReference type="InterPro" id="IPR038763">
    <property type="entry name" value="DHH_sf"/>
</dbReference>
<comment type="caution">
    <text evidence="2">The sequence shown here is derived from an EMBL/GenBank/DDBJ whole genome shotgun (WGS) entry which is preliminary data.</text>
</comment>
<proteinExistence type="predicted"/>
<organism evidence="2 3">
    <name type="scientific">Yasminevirus sp. GU-2018</name>
    <dbReference type="NCBI Taxonomy" id="2420051"/>
    <lineage>
        <taxon>Viruses</taxon>
        <taxon>Varidnaviria</taxon>
        <taxon>Bamfordvirae</taxon>
        <taxon>Nucleocytoviricota</taxon>
        <taxon>Megaviricetes</taxon>
        <taxon>Imitervirales</taxon>
        <taxon>Mimiviridae</taxon>
        <taxon>Klosneuvirinae</taxon>
        <taxon>Yasminevirus</taxon>
        <taxon>Yasminevirus saudimassiliense</taxon>
    </lineage>
</organism>
<protein>
    <submittedName>
        <fullName evidence="2">Uncharacterized protein</fullName>
    </submittedName>
</protein>
<gene>
    <name evidence="2" type="ORF">YASMINEVIRUS_947</name>
</gene>
<dbReference type="SUPFAM" id="SSF64182">
    <property type="entry name" value="DHH phosphoesterases"/>
    <property type="match status" value="1"/>
</dbReference>
<dbReference type="InterPro" id="IPR052968">
    <property type="entry name" value="Nucleotide_metab_enz"/>
</dbReference>
<keyword evidence="3" id="KW-1185">Reference proteome</keyword>
<accession>A0A5K0UAI9</accession>
<evidence type="ECO:0000313" key="3">
    <source>
        <dbReference type="Proteomes" id="UP000594342"/>
    </source>
</evidence>
<evidence type="ECO:0000256" key="1">
    <source>
        <dbReference type="SAM" id="MobiDB-lite"/>
    </source>
</evidence>
<dbReference type="PANTHER" id="PTHR42146">
    <property type="entry name" value="3',5'-CYCLIC-NUCLEOTIDE PHOSPHODIESTERASE"/>
    <property type="match status" value="1"/>
</dbReference>
<dbReference type="EMBL" id="UPSH01000001">
    <property type="protein sequence ID" value="VBB18484.1"/>
    <property type="molecule type" value="Genomic_DNA"/>
</dbReference>
<evidence type="ECO:0000313" key="2">
    <source>
        <dbReference type="EMBL" id="VBB18484.1"/>
    </source>
</evidence>
<dbReference type="PANTHER" id="PTHR42146:SF1">
    <property type="entry name" value="OLIGORIBONUCLEASE NRNB"/>
    <property type="match status" value="1"/>
</dbReference>
<reference evidence="2 3" key="1">
    <citation type="submission" date="2018-10" db="EMBL/GenBank/DDBJ databases">
        <authorList>
            <consortium name="IHU Genomes"/>
        </authorList>
    </citation>
    <scope>NUCLEOTIDE SEQUENCE [LARGE SCALE GENOMIC DNA]</scope>
    <source>
        <strain evidence="2 3">A1</strain>
    </source>
</reference>
<dbReference type="Proteomes" id="UP000594342">
    <property type="component" value="Unassembled WGS sequence"/>
</dbReference>
<name>A0A5K0UAI9_9VIRU</name>
<sequence length="431" mass="45585">MIRVFGGSDMSRPKHTPPKNSTELKQKTEEMSQNVQTAENFAQSAQTEVFPFDSNNIGLVVTDGDNDGTACAAIVLAVYADRKLQAPGVHAFNRNDRNPQVLLDKLASAGASGKSVLVTDTAPDAKTFVSWIALTKGRIQVCDHHISTANDFAGIPDANKHFVQNTKCSAQLVCELFFPDGKVPANISTVVDLVNIHDLFLYDVMEAEARAMDPGSPTIANVMARCERARQFFKYMMIKKSVDEMVKCFNPAHFENALVVGAQVGTHYNAILANQLGSQTLTTVKITSAEGTQVVNVLNIVTSDIDLILPNGYVIKGSATPVVVAEKAIGSLNSFAFISDLGNLGLKALPVADVTARNTKYGATATVSAIFNIKADGTGTGVSFRALAGGGDCGKVAKAFGGGGNALTAGGVNFPGAVFDLHRENVCEILG</sequence>
<feature type="region of interest" description="Disordered" evidence="1">
    <location>
        <begin position="1"/>
        <end position="33"/>
    </location>
</feature>